<evidence type="ECO:0000259" key="4">
    <source>
        <dbReference type="SMART" id="SM00852"/>
    </source>
</evidence>
<keyword evidence="6" id="KW-1185">Reference proteome</keyword>
<gene>
    <name evidence="5" type="ordered locus">Ctha_0579</name>
</gene>
<dbReference type="PANTHER" id="PTHR43764:SF1">
    <property type="entry name" value="MOLYBDOPTERIN MOLYBDOTRANSFERASE"/>
    <property type="match status" value="1"/>
</dbReference>
<dbReference type="RefSeq" id="WP_012499134.1">
    <property type="nucleotide sequence ID" value="NC_011026.1"/>
</dbReference>
<keyword evidence="2" id="KW-0501">Molybdenum cofactor biosynthesis</keyword>
<dbReference type="Pfam" id="PF00994">
    <property type="entry name" value="MoCF_biosynth"/>
    <property type="match status" value="1"/>
</dbReference>
<feature type="region of interest" description="Disordered" evidence="3">
    <location>
        <begin position="172"/>
        <end position="206"/>
    </location>
</feature>
<name>B3QV96_CHLT3</name>
<comment type="pathway">
    <text evidence="1">Cofactor biosynthesis; molybdopterin biosynthesis.</text>
</comment>
<dbReference type="GO" id="GO:0006777">
    <property type="term" value="P:Mo-molybdopterin cofactor biosynthetic process"/>
    <property type="evidence" value="ECO:0007669"/>
    <property type="project" value="UniProtKB-KW"/>
</dbReference>
<evidence type="ECO:0000313" key="5">
    <source>
        <dbReference type="EMBL" id="ACF13050.1"/>
    </source>
</evidence>
<dbReference type="OrthoDB" id="9794429at2"/>
<dbReference type="InterPro" id="IPR051920">
    <property type="entry name" value="MPT_Adenylyltrnsfr/MoaC-Rel"/>
</dbReference>
<accession>B3QV96</accession>
<dbReference type="KEGG" id="cts:Ctha_0579"/>
<protein>
    <submittedName>
        <fullName evidence="5">Molybdenum cofactor synthesis domain protein</fullName>
    </submittedName>
</protein>
<evidence type="ECO:0000256" key="2">
    <source>
        <dbReference type="ARBA" id="ARBA00023150"/>
    </source>
</evidence>
<dbReference type="CDD" id="cd00886">
    <property type="entry name" value="MogA_MoaB"/>
    <property type="match status" value="1"/>
</dbReference>
<sequence>MTENKPIGRARQGQGINRKITVAIITVSDLAFEGIYKDESGPIVANVFPEDVYDIISKTIVADELNGIMNELIRCSDEEHADVIVTVGGSGCSSRDVTPDATAKVIEKEVPGISDVIRIANWQNYPKMIYSRGMSGVRNDSLIVNLPGNPEGARIAIETIVGSIPNCIKTLQTQKPRKKRQWTGNAGSGRSASVGSSKTPRFRKPT</sequence>
<dbReference type="Proteomes" id="UP000001208">
    <property type="component" value="Chromosome"/>
</dbReference>
<dbReference type="HOGENOM" id="CLU_077358_1_1_10"/>
<dbReference type="PANTHER" id="PTHR43764">
    <property type="entry name" value="MOLYBDENUM COFACTOR BIOSYNTHESIS"/>
    <property type="match status" value="1"/>
</dbReference>
<dbReference type="STRING" id="517418.Ctha_0579"/>
<proteinExistence type="predicted"/>
<dbReference type="eggNOG" id="COG0521">
    <property type="taxonomic scope" value="Bacteria"/>
</dbReference>
<dbReference type="AlphaFoldDB" id="B3QV96"/>
<dbReference type="SUPFAM" id="SSF53218">
    <property type="entry name" value="Molybdenum cofactor biosynthesis proteins"/>
    <property type="match status" value="1"/>
</dbReference>
<reference evidence="5 6" key="1">
    <citation type="submission" date="2008-06" db="EMBL/GenBank/DDBJ databases">
        <title>Complete sequence of Chloroherpeton thalassium ATCC 35110.</title>
        <authorList>
            <consortium name="US DOE Joint Genome Institute"/>
            <person name="Lucas S."/>
            <person name="Copeland A."/>
            <person name="Lapidus A."/>
            <person name="Glavina del Rio T."/>
            <person name="Dalin E."/>
            <person name="Tice H."/>
            <person name="Bruce D."/>
            <person name="Goodwin L."/>
            <person name="Pitluck S."/>
            <person name="Schmutz J."/>
            <person name="Larimer F."/>
            <person name="Land M."/>
            <person name="Hauser L."/>
            <person name="Kyrpides N."/>
            <person name="Mikhailova N."/>
            <person name="Liu Z."/>
            <person name="Li T."/>
            <person name="Zhao F."/>
            <person name="Overmann J."/>
            <person name="Bryant D.A."/>
            <person name="Richardson P."/>
        </authorList>
    </citation>
    <scope>NUCLEOTIDE SEQUENCE [LARGE SCALE GENOMIC DNA]</scope>
    <source>
        <strain evidence="6">ATCC 35110 / GB-78</strain>
    </source>
</reference>
<dbReference type="SMART" id="SM00852">
    <property type="entry name" value="MoCF_biosynth"/>
    <property type="match status" value="1"/>
</dbReference>
<dbReference type="InterPro" id="IPR036425">
    <property type="entry name" value="MoaB/Mog-like_dom_sf"/>
</dbReference>
<dbReference type="Gene3D" id="3.40.980.10">
    <property type="entry name" value="MoaB/Mog-like domain"/>
    <property type="match status" value="1"/>
</dbReference>
<organism evidence="5 6">
    <name type="scientific">Chloroherpeton thalassium (strain ATCC 35110 / GB-78)</name>
    <dbReference type="NCBI Taxonomy" id="517418"/>
    <lineage>
        <taxon>Bacteria</taxon>
        <taxon>Pseudomonadati</taxon>
        <taxon>Chlorobiota</taxon>
        <taxon>Chlorobiia</taxon>
        <taxon>Chlorobiales</taxon>
        <taxon>Chloroherpetonaceae</taxon>
        <taxon>Chloroherpeton</taxon>
    </lineage>
</organism>
<dbReference type="EMBL" id="CP001100">
    <property type="protein sequence ID" value="ACF13050.1"/>
    <property type="molecule type" value="Genomic_DNA"/>
</dbReference>
<evidence type="ECO:0000256" key="3">
    <source>
        <dbReference type="SAM" id="MobiDB-lite"/>
    </source>
</evidence>
<dbReference type="NCBIfam" id="TIGR00177">
    <property type="entry name" value="molyb_syn"/>
    <property type="match status" value="1"/>
</dbReference>
<feature type="compositionally biased region" description="Low complexity" evidence="3">
    <location>
        <begin position="184"/>
        <end position="197"/>
    </location>
</feature>
<evidence type="ECO:0000313" key="6">
    <source>
        <dbReference type="Proteomes" id="UP000001208"/>
    </source>
</evidence>
<dbReference type="InterPro" id="IPR001453">
    <property type="entry name" value="MoaB/Mog_dom"/>
</dbReference>
<feature type="domain" description="MoaB/Mog" evidence="4">
    <location>
        <begin position="23"/>
        <end position="167"/>
    </location>
</feature>
<evidence type="ECO:0000256" key="1">
    <source>
        <dbReference type="ARBA" id="ARBA00005046"/>
    </source>
</evidence>